<protein>
    <submittedName>
        <fullName evidence="1">Uncharacterized protein</fullName>
    </submittedName>
</protein>
<accession>A7MZ16</accession>
<dbReference type="AlphaFoldDB" id="A7MZ16"/>
<evidence type="ECO:0000313" key="1">
    <source>
        <dbReference type="EMBL" id="ABU70723.1"/>
    </source>
</evidence>
<reference evidence="1 2" key="1">
    <citation type="submission" date="2007-08" db="EMBL/GenBank/DDBJ databases">
        <authorList>
            <consortium name="The Vibrio harveyi Genome Sequencing Project"/>
            <person name="Bassler B."/>
            <person name="Clifton S.W."/>
            <person name="Fulton L."/>
            <person name="Delehaunty K."/>
            <person name="Fronick C."/>
            <person name="Harrison M."/>
            <person name="Markivic C."/>
            <person name="Fulton R."/>
            <person name="Tin-Wollam A.-M."/>
            <person name="Shah N."/>
            <person name="Pepin K."/>
            <person name="Nash W."/>
            <person name="Thiruvilangam P."/>
            <person name="Bhonagiri V."/>
            <person name="Waters C."/>
            <person name="Tu K.C."/>
            <person name="Irgon J."/>
            <person name="Wilson R.K."/>
        </authorList>
    </citation>
    <scope>NUCLEOTIDE SEQUENCE [LARGE SCALE GENOMIC DNA]</scope>
    <source>
        <strain evidence="2">ATCC BAA-1116 / BB120</strain>
    </source>
</reference>
<dbReference type="EMBL" id="CP000789">
    <property type="protein sequence ID" value="ABU70723.1"/>
    <property type="molecule type" value="Genomic_DNA"/>
</dbReference>
<evidence type="ECO:0000313" key="2">
    <source>
        <dbReference type="Proteomes" id="UP000008152"/>
    </source>
</evidence>
<dbReference type="KEGG" id="vha:VIBHAR_01754"/>
<dbReference type="Proteomes" id="UP000008152">
    <property type="component" value="Chromosome I"/>
</dbReference>
<dbReference type="PATRIC" id="fig|338187.36.peg.1673"/>
<name>A7MZ16_VIBC1</name>
<sequence>MLYIQQNLPLFTIDKNVCSKAVIDISIQPLFYWKNKFSVSNRNQIFLNKNKKKE</sequence>
<gene>
    <name evidence="1" type="ordered locus">VIBHAR_01754</name>
</gene>
<organism evidence="1 2">
    <name type="scientific">Vibrio campbellii (strain ATCC BAA-1116)</name>
    <dbReference type="NCBI Taxonomy" id="2902295"/>
    <lineage>
        <taxon>Bacteria</taxon>
        <taxon>Pseudomonadati</taxon>
        <taxon>Pseudomonadota</taxon>
        <taxon>Gammaproteobacteria</taxon>
        <taxon>Vibrionales</taxon>
        <taxon>Vibrionaceae</taxon>
        <taxon>Vibrio</taxon>
    </lineage>
</organism>
<proteinExistence type="predicted"/>